<feature type="compositionally biased region" description="Low complexity" evidence="1">
    <location>
        <begin position="36"/>
        <end position="50"/>
    </location>
</feature>
<feature type="region of interest" description="Disordered" evidence="1">
    <location>
        <begin position="24"/>
        <end position="50"/>
    </location>
</feature>
<keyword evidence="2" id="KW-0472">Membrane</keyword>
<keyword evidence="2" id="KW-0812">Transmembrane</keyword>
<evidence type="ECO:0000256" key="1">
    <source>
        <dbReference type="SAM" id="MobiDB-lite"/>
    </source>
</evidence>
<evidence type="ECO:0000313" key="3">
    <source>
        <dbReference type="EMBL" id="CEM38136.1"/>
    </source>
</evidence>
<feature type="transmembrane region" description="Helical" evidence="2">
    <location>
        <begin position="122"/>
        <end position="139"/>
    </location>
</feature>
<dbReference type="InParanoid" id="A0A0G4H358"/>
<gene>
    <name evidence="3" type="ORF">Vbra_19503</name>
</gene>
<evidence type="ECO:0000313" key="4">
    <source>
        <dbReference type="Proteomes" id="UP000041254"/>
    </source>
</evidence>
<feature type="compositionally biased region" description="Polar residues" evidence="1">
    <location>
        <begin position="24"/>
        <end position="35"/>
    </location>
</feature>
<organism evidence="3 4">
    <name type="scientific">Vitrella brassicaformis (strain CCMP3155)</name>
    <dbReference type="NCBI Taxonomy" id="1169540"/>
    <lineage>
        <taxon>Eukaryota</taxon>
        <taxon>Sar</taxon>
        <taxon>Alveolata</taxon>
        <taxon>Colpodellida</taxon>
        <taxon>Vitrellaceae</taxon>
        <taxon>Vitrella</taxon>
    </lineage>
</organism>
<sequence>MMDIHPSVSPLSYPTAFLSDLASSNAQPSSTHQNPSEAATDAPASAAASCSGSSFSSIVLPQCRKAPPLFTPWRSESPHAAREQDRACWQCRLIGTSLFWGISGYTALLFALARKGSGDRRLYLAASTAFFVLGTYRAVK</sequence>
<reference evidence="3 4" key="1">
    <citation type="submission" date="2014-11" db="EMBL/GenBank/DDBJ databases">
        <authorList>
            <person name="Zhu J."/>
            <person name="Qi W."/>
            <person name="Song R."/>
        </authorList>
    </citation>
    <scope>NUCLEOTIDE SEQUENCE [LARGE SCALE GENOMIC DNA]</scope>
</reference>
<feature type="transmembrane region" description="Helical" evidence="2">
    <location>
        <begin position="93"/>
        <end position="113"/>
    </location>
</feature>
<keyword evidence="2" id="KW-1133">Transmembrane helix</keyword>
<evidence type="ECO:0008006" key="5">
    <source>
        <dbReference type="Google" id="ProtNLM"/>
    </source>
</evidence>
<keyword evidence="4" id="KW-1185">Reference proteome</keyword>
<proteinExistence type="predicted"/>
<accession>A0A0G4H358</accession>
<dbReference type="AlphaFoldDB" id="A0A0G4H358"/>
<dbReference type="VEuPathDB" id="CryptoDB:Vbra_19503"/>
<dbReference type="EMBL" id="CDMY01000973">
    <property type="protein sequence ID" value="CEM38136.1"/>
    <property type="molecule type" value="Genomic_DNA"/>
</dbReference>
<evidence type="ECO:0000256" key="2">
    <source>
        <dbReference type="SAM" id="Phobius"/>
    </source>
</evidence>
<name>A0A0G4H358_VITBC</name>
<dbReference type="Proteomes" id="UP000041254">
    <property type="component" value="Unassembled WGS sequence"/>
</dbReference>
<protein>
    <recommendedName>
        <fullName evidence="5">DUF4536 domain-containing protein</fullName>
    </recommendedName>
</protein>